<reference evidence="2 3" key="1">
    <citation type="journal article" date="2014" name="Genome Announc.">
        <title>Draft Genome Sequence of Propane- and Butane-Oxidizing Actinobacterium Rhodococcus ruber IEGM 231.</title>
        <authorList>
            <person name="Ivshina I.B."/>
            <person name="Kuyukina M.S."/>
            <person name="Krivoruchko A.V."/>
            <person name="Barbe V."/>
            <person name="Fischer C."/>
        </authorList>
    </citation>
    <scope>NUCLEOTIDE SEQUENCE [LARGE SCALE GENOMIC DNA]</scope>
</reference>
<dbReference type="EMBL" id="CCSD01000053">
    <property type="protein sequence ID" value="CDZ88616.1"/>
    <property type="molecule type" value="Genomic_DNA"/>
</dbReference>
<protein>
    <submittedName>
        <fullName evidence="2">Uncharacterized protein</fullName>
    </submittedName>
</protein>
<dbReference type="Proteomes" id="UP000042997">
    <property type="component" value="Unassembled WGS sequence"/>
</dbReference>
<organism evidence="2 3">
    <name type="scientific">Rhodococcus ruber</name>
    <dbReference type="NCBI Taxonomy" id="1830"/>
    <lineage>
        <taxon>Bacteria</taxon>
        <taxon>Bacillati</taxon>
        <taxon>Actinomycetota</taxon>
        <taxon>Actinomycetes</taxon>
        <taxon>Mycobacteriales</taxon>
        <taxon>Nocardiaceae</taxon>
        <taxon>Rhodococcus</taxon>
    </lineage>
</organism>
<accession>A0A098BLN0</accession>
<evidence type="ECO:0000313" key="3">
    <source>
        <dbReference type="Proteomes" id="UP000042997"/>
    </source>
</evidence>
<sequence>MDPTLGAKGRPVTRCGRSDDLDEGVHAVLVVDLPAGDRRVEHAEHAHPGVGLDPVPLVAVEQVHRAGRERVHGAGLEVGERAGALDEPHGLDVVGVVELVDGAGLDRGLVERETDLVAAEHDALAAPVAVVRRDVAVGAGDFFGGTDDHGQVLPVLVFACGVRRWPGLRPGPPRWPRTGCSGRARARRR</sequence>
<evidence type="ECO:0000313" key="2">
    <source>
        <dbReference type="EMBL" id="CDZ88616.1"/>
    </source>
</evidence>
<proteinExistence type="predicted"/>
<gene>
    <name evidence="2" type="ORF">RHRU231_420165</name>
</gene>
<name>A0A098BLN0_9NOCA</name>
<feature type="region of interest" description="Disordered" evidence="1">
    <location>
        <begin position="169"/>
        <end position="189"/>
    </location>
</feature>
<evidence type="ECO:0000256" key="1">
    <source>
        <dbReference type="SAM" id="MobiDB-lite"/>
    </source>
</evidence>
<dbReference type="AlphaFoldDB" id="A0A098BLN0"/>